<sequence length="251" mass="26449">MLASLPMYDRPETAAAQDALWSSLRAALADEGIAAPDALDRGIGLWDGWEHPGLVLGQTCSLPYRTRLHGRVTLIGTFDYGLPGLQPGQYCSVILARRDDASQDADALTTGRFAINQLHSQSGWAAPYFWAQAQGIMLRPALETGAHRASALAVAEGRADRAALDAVTWRGIVQWEPELAARLRVTAETPPTPALPLIAAAGTDPLRHGRAITAGLAALPADIRAALGISGFVPMPAEAYLALPNPPAAAP</sequence>
<keyword evidence="2" id="KW-1185">Reference proteome</keyword>
<dbReference type="EMBL" id="WWNR01000007">
    <property type="protein sequence ID" value="MZQ89946.1"/>
    <property type="molecule type" value="Genomic_DNA"/>
</dbReference>
<dbReference type="AlphaFoldDB" id="A0A6L8VJS0"/>
<dbReference type="SUPFAM" id="SSF53850">
    <property type="entry name" value="Periplasmic binding protein-like II"/>
    <property type="match status" value="1"/>
</dbReference>
<dbReference type="PANTHER" id="PTHR35841">
    <property type="entry name" value="PHOSPHONATES-BINDING PERIPLASMIC PROTEIN"/>
    <property type="match status" value="1"/>
</dbReference>
<name>A0A6L8VJS0_9RHOB</name>
<reference evidence="1 2" key="1">
    <citation type="submission" date="2020-01" db="EMBL/GenBank/DDBJ databases">
        <title>Frigidibacter albus SP32T (=CGMCC 1.13995T).</title>
        <authorList>
            <person name="Liao X."/>
        </authorList>
    </citation>
    <scope>NUCLEOTIDE SEQUENCE [LARGE SCALE GENOMIC DNA]</scope>
    <source>
        <strain evidence="1 2">SP32</strain>
    </source>
</reference>
<organism evidence="1 2">
    <name type="scientific">Frigidibacter albus</name>
    <dbReference type="NCBI Taxonomy" id="1465486"/>
    <lineage>
        <taxon>Bacteria</taxon>
        <taxon>Pseudomonadati</taxon>
        <taxon>Pseudomonadota</taxon>
        <taxon>Alphaproteobacteria</taxon>
        <taxon>Rhodobacterales</taxon>
        <taxon>Paracoccaceae</taxon>
        <taxon>Frigidibacter</taxon>
    </lineage>
</organism>
<dbReference type="Proteomes" id="UP000477083">
    <property type="component" value="Unassembled WGS sequence"/>
</dbReference>
<gene>
    <name evidence="1" type="ORF">GS660_12680</name>
</gene>
<evidence type="ECO:0000313" key="2">
    <source>
        <dbReference type="Proteomes" id="UP000477083"/>
    </source>
</evidence>
<accession>A0A6L8VJS0</accession>
<dbReference type="Pfam" id="PF12974">
    <property type="entry name" value="Phosphonate-bd"/>
    <property type="match status" value="1"/>
</dbReference>
<dbReference type="PANTHER" id="PTHR35841:SF1">
    <property type="entry name" value="PHOSPHONATES-BINDING PERIPLASMIC PROTEIN"/>
    <property type="match status" value="1"/>
</dbReference>
<protein>
    <submittedName>
        <fullName evidence="1">PhnD/SsuA/transferrin family substrate-binding protein</fullName>
    </submittedName>
</protein>
<dbReference type="OrthoDB" id="7353682at2"/>
<proteinExistence type="predicted"/>
<comment type="caution">
    <text evidence="1">The sequence shown here is derived from an EMBL/GenBank/DDBJ whole genome shotgun (WGS) entry which is preliminary data.</text>
</comment>
<dbReference type="Gene3D" id="3.40.190.10">
    <property type="entry name" value="Periplasmic binding protein-like II"/>
    <property type="match status" value="1"/>
</dbReference>
<evidence type="ECO:0000313" key="1">
    <source>
        <dbReference type="EMBL" id="MZQ89946.1"/>
    </source>
</evidence>